<keyword evidence="15" id="KW-1185">Reference proteome</keyword>
<dbReference type="InterPro" id="IPR001216">
    <property type="entry name" value="P-phosphate_BS"/>
</dbReference>
<evidence type="ECO:0000256" key="3">
    <source>
        <dbReference type="ARBA" id="ARBA00007103"/>
    </source>
</evidence>
<dbReference type="Gene3D" id="3.10.580.10">
    <property type="entry name" value="CBS-domain"/>
    <property type="match status" value="1"/>
</dbReference>
<dbReference type="GeneID" id="101861389"/>
<proteinExistence type="inferred from homology"/>
<dbReference type="NCBIfam" id="TIGR01137">
    <property type="entry name" value="cysta_beta"/>
    <property type="match status" value="1"/>
</dbReference>
<evidence type="ECO:0000256" key="10">
    <source>
        <dbReference type="ARBA" id="ARBA00045425"/>
    </source>
</evidence>
<comment type="pathway">
    <text evidence="2">Amino-acid biosynthesis; L-cysteine biosynthesis; L-cysteine from L-homocysteine and L-serine: step 1/2.</text>
</comment>
<gene>
    <name evidence="16" type="primary">LOC101861389</name>
</gene>
<dbReference type="CDD" id="cd01561">
    <property type="entry name" value="CBS_like"/>
    <property type="match status" value="1"/>
</dbReference>
<evidence type="ECO:0000256" key="6">
    <source>
        <dbReference type="ARBA" id="ARBA00023122"/>
    </source>
</evidence>
<evidence type="ECO:0000256" key="8">
    <source>
        <dbReference type="ARBA" id="ARBA00023239"/>
    </source>
</evidence>
<dbReference type="InterPro" id="IPR005857">
    <property type="entry name" value="Cysta_beta_synth"/>
</dbReference>
<dbReference type="InterPro" id="IPR036052">
    <property type="entry name" value="TrpB-like_PALP_sf"/>
</dbReference>
<comment type="function">
    <text evidence="10">Hydro-lyase catalyzing the first step of the transsulfuration pathway, where the hydroxyl group of L-serine is displaced by L-homocysteine in a beta-replacement reaction to form L-cystathionine, the precursor of L-cysteine. This catabolic route allows the elimination of L-methionine and the toxic metabolite L-homocysteine. Also involved in the production of hydrogen sulfide, a gasotransmitter with signaling and cytoprotective effects on neurons.</text>
</comment>
<reference evidence="16" key="1">
    <citation type="submission" date="2025-08" db="UniProtKB">
        <authorList>
            <consortium name="RefSeq"/>
        </authorList>
    </citation>
    <scope>IDENTIFICATION</scope>
</reference>
<evidence type="ECO:0000256" key="5">
    <source>
        <dbReference type="ARBA" id="ARBA00022898"/>
    </source>
</evidence>
<dbReference type="Pfam" id="PF00291">
    <property type="entry name" value="PALP"/>
    <property type="match status" value="1"/>
</dbReference>
<keyword evidence="7 13" id="KW-0198">Cysteine biosynthesis</keyword>
<evidence type="ECO:0000259" key="14">
    <source>
        <dbReference type="PROSITE" id="PS51371"/>
    </source>
</evidence>
<comment type="catalytic activity">
    <reaction evidence="11 13">
        <text>L-homocysteine + L-serine = L,L-cystathionine + H2O</text>
        <dbReference type="Rhea" id="RHEA:10112"/>
        <dbReference type="ChEBI" id="CHEBI:15377"/>
        <dbReference type="ChEBI" id="CHEBI:33384"/>
        <dbReference type="ChEBI" id="CHEBI:58161"/>
        <dbReference type="ChEBI" id="CHEBI:58199"/>
        <dbReference type="EC" id="4.2.1.22"/>
    </reaction>
</comment>
<feature type="domain" description="CBS" evidence="14">
    <location>
        <begin position="404"/>
        <end position="463"/>
    </location>
</feature>
<dbReference type="EC" id="4.2.1.22" evidence="4 13"/>
<evidence type="ECO:0000313" key="16">
    <source>
        <dbReference type="RefSeq" id="XP_035828014.1"/>
    </source>
</evidence>
<evidence type="ECO:0000256" key="4">
    <source>
        <dbReference type="ARBA" id="ARBA00012041"/>
    </source>
</evidence>
<dbReference type="PANTHER" id="PTHR10314">
    <property type="entry name" value="CYSTATHIONINE BETA-SYNTHASE"/>
    <property type="match status" value="1"/>
</dbReference>
<dbReference type="CDD" id="cd04608">
    <property type="entry name" value="CBS_pair_CBS"/>
    <property type="match status" value="1"/>
</dbReference>
<keyword evidence="6 12" id="KW-0129">CBS domain</keyword>
<dbReference type="SUPFAM" id="SSF53686">
    <property type="entry name" value="Tryptophan synthase beta subunit-like PLP-dependent enzymes"/>
    <property type="match status" value="1"/>
</dbReference>
<dbReference type="InterPro" id="IPR050214">
    <property type="entry name" value="Cys_Synth/Cystath_Beta-Synth"/>
</dbReference>
<evidence type="ECO:0000313" key="15">
    <source>
        <dbReference type="Proteomes" id="UP000694888"/>
    </source>
</evidence>
<comment type="similarity">
    <text evidence="3 13">Belongs to the cysteine synthase/cystathionine beta-synthase family.</text>
</comment>
<dbReference type="SUPFAM" id="SSF54631">
    <property type="entry name" value="CBS-domain pair"/>
    <property type="match status" value="1"/>
</dbReference>
<dbReference type="InterPro" id="IPR046353">
    <property type="entry name" value="CBS_C"/>
</dbReference>
<evidence type="ECO:0000256" key="12">
    <source>
        <dbReference type="PROSITE-ProRule" id="PRU00703"/>
    </source>
</evidence>
<dbReference type="InterPro" id="IPR000644">
    <property type="entry name" value="CBS_dom"/>
</dbReference>
<comment type="cofactor">
    <cofactor evidence="1 13">
        <name>pyridoxal 5'-phosphate</name>
        <dbReference type="ChEBI" id="CHEBI:597326"/>
    </cofactor>
</comment>
<keyword evidence="5 13" id="KW-0663">Pyridoxal phosphate</keyword>
<evidence type="ECO:0000256" key="13">
    <source>
        <dbReference type="RuleBase" id="RU361204"/>
    </source>
</evidence>
<keyword evidence="13" id="KW-0028">Amino-acid biosynthesis</keyword>
<dbReference type="PROSITE" id="PS00901">
    <property type="entry name" value="CYS_SYNTHASE"/>
    <property type="match status" value="1"/>
</dbReference>
<evidence type="ECO:0000256" key="1">
    <source>
        <dbReference type="ARBA" id="ARBA00001933"/>
    </source>
</evidence>
<dbReference type="RefSeq" id="XP_035828014.1">
    <property type="nucleotide sequence ID" value="XM_035972121.1"/>
</dbReference>
<evidence type="ECO:0000256" key="9">
    <source>
        <dbReference type="ARBA" id="ARBA00026192"/>
    </source>
</evidence>
<dbReference type="PROSITE" id="PS51371">
    <property type="entry name" value="CBS"/>
    <property type="match status" value="1"/>
</dbReference>
<evidence type="ECO:0000256" key="7">
    <source>
        <dbReference type="ARBA" id="ARBA00023192"/>
    </source>
</evidence>
<dbReference type="Gene3D" id="3.40.50.1100">
    <property type="match status" value="2"/>
</dbReference>
<evidence type="ECO:0000256" key="2">
    <source>
        <dbReference type="ARBA" id="ARBA00005003"/>
    </source>
</evidence>
<dbReference type="Proteomes" id="UP000694888">
    <property type="component" value="Unplaced"/>
</dbReference>
<organism evidence="15 16">
    <name type="scientific">Aplysia californica</name>
    <name type="common">California sea hare</name>
    <dbReference type="NCBI Taxonomy" id="6500"/>
    <lineage>
        <taxon>Eukaryota</taxon>
        <taxon>Metazoa</taxon>
        <taxon>Spiralia</taxon>
        <taxon>Lophotrochozoa</taxon>
        <taxon>Mollusca</taxon>
        <taxon>Gastropoda</taxon>
        <taxon>Heterobranchia</taxon>
        <taxon>Euthyneura</taxon>
        <taxon>Tectipleura</taxon>
        <taxon>Aplysiida</taxon>
        <taxon>Aplysioidea</taxon>
        <taxon>Aplysiidae</taxon>
        <taxon>Aplysia</taxon>
    </lineage>
</organism>
<dbReference type="Pfam" id="PF00571">
    <property type="entry name" value="CBS"/>
    <property type="match status" value="1"/>
</dbReference>
<dbReference type="InterPro" id="IPR001926">
    <property type="entry name" value="TrpB-like_PALP"/>
</dbReference>
<accession>A0ABM1W021</accession>
<name>A0ABM1W021_APLCA</name>
<sequence>MNSQAPAKCPVTNGQAASPFREWRRPDLPNKCTFTVDTPIEKSPHRHFRMKTRPKILPNILYNIGDTPLVRINNITAKEGIECEVLVKCEYFNAGGSVKDRIGYRMVSDAEEAGHIKPGDVLIEPTSGNTGIGLALACAVKGYRCIIVMPEKMSMEKVDVLRALGAEIVRTPTSASFDSPESHIGVARRLMEEIPNSHILDQYRNASNPVAHFDSTAEEILEACDGKLDALVSSAGTGGTIAGLSRKIKMKCPECKIVGVDPEGSLLAVPDSMNKSDVSFYEVEGIGYDFVPTVLSRDLVDKWYKSSDKESFVMSRRLIREEGLLCGGSSGSAMYCAIKAIKDLGLKKGQRCVVILPDSVRNYMSKFLSDDWMSQRDFLEANGEAENNGECRRDWWWNLKVSALNLLAPLTVMSSVTIQDTLDLLNREHFDQVPVVDDTGSILGMATVGNMMAQIVKNRVRPSDPVSKVMYKQFKQIRMDTSLGELSRVLDTDHFVLVVHNQRQCESDDGTEGKVEKKQMIFGIATRLDLLNFITSHDLDHKEQ</sequence>
<protein>
    <recommendedName>
        <fullName evidence="9 13">Cystathionine beta-synthase</fullName>
        <ecNumber evidence="4 13">4.2.1.22</ecNumber>
    </recommendedName>
</protein>
<keyword evidence="8 13" id="KW-0456">Lyase</keyword>
<dbReference type="InterPro" id="IPR046342">
    <property type="entry name" value="CBS_dom_sf"/>
</dbReference>
<evidence type="ECO:0000256" key="11">
    <source>
        <dbReference type="ARBA" id="ARBA00047490"/>
    </source>
</evidence>